<organism evidence="5 6">
    <name type="scientific">Litoreibacter roseus</name>
    <dbReference type="NCBI Taxonomy" id="2601869"/>
    <lineage>
        <taxon>Bacteria</taxon>
        <taxon>Pseudomonadati</taxon>
        <taxon>Pseudomonadota</taxon>
        <taxon>Alphaproteobacteria</taxon>
        <taxon>Rhodobacterales</taxon>
        <taxon>Roseobacteraceae</taxon>
        <taxon>Litoreibacter</taxon>
    </lineage>
</organism>
<dbReference type="SUPFAM" id="SSF53850">
    <property type="entry name" value="Periplasmic binding protein-like II"/>
    <property type="match status" value="1"/>
</dbReference>
<evidence type="ECO:0000256" key="3">
    <source>
        <dbReference type="SAM" id="SignalP"/>
    </source>
</evidence>
<proteinExistence type="predicted"/>
<dbReference type="CDD" id="cd13566">
    <property type="entry name" value="PBP2_phosphate"/>
    <property type="match status" value="1"/>
</dbReference>
<keyword evidence="6" id="KW-1185">Reference proteome</keyword>
<evidence type="ECO:0000313" key="6">
    <source>
        <dbReference type="Proteomes" id="UP000436822"/>
    </source>
</evidence>
<dbReference type="EMBL" id="BLJE01000002">
    <property type="protein sequence ID" value="GFE64447.1"/>
    <property type="molecule type" value="Genomic_DNA"/>
</dbReference>
<dbReference type="PANTHER" id="PTHR30570">
    <property type="entry name" value="PERIPLASMIC PHOSPHATE BINDING COMPONENT OF PHOSPHATE ABC TRANSPORTER"/>
    <property type="match status" value="1"/>
</dbReference>
<sequence>MRNVLNFSSKPTLSVSALLGAALITLSANAGEVALKSADGTVNLVGEFIDFKDDNYIIRTALGDLRISASRVRCEGADCPKFETETADVRIAGSDTVGLGLMPLLMSGYASYLDAEASISNTAQEGVMLANFVGDGGFGDELGSFLVTSTSSGDAFKTLMGGTASIGMASRRIRPAEARELRDAGAGNMVSIDQEHIVAVDSLVMVVHPNNPVDTISIEQLQQIYSGQMTNWSELGGPDLPIKAISRQSNSGTLSVFKNRVFTEDGPQYVDNHTVAETNNDVAAIVNDDPSAIGFVGYAFQRGAKPLNLVNECGLESQPDPFASKTEEYALQRRLYLYNRGDQLDEQAQKFLEFALSENADGVVTKSGFINLGIKRQSQSMDSGRAKNLIKAQADNYEAGVIREMLAQMLEHDRLSTTFRFRTGSSKLDERGLLDMQRLISYLEGKPEGTEITLVGFTDDVGAFDANRDLSKVRAQQVAADLAAFANGKIDHVKINVDGFGEVAPAGCNTSEIGRGVNRRVEVWVSKDVQG</sequence>
<dbReference type="OrthoDB" id="9790048at2"/>
<keyword evidence="1 3" id="KW-0732">Signal</keyword>
<dbReference type="AlphaFoldDB" id="A0A6N6JES7"/>
<evidence type="ECO:0000259" key="4">
    <source>
        <dbReference type="PROSITE" id="PS51123"/>
    </source>
</evidence>
<dbReference type="InterPro" id="IPR024370">
    <property type="entry name" value="PBP_domain"/>
</dbReference>
<reference evidence="5 6" key="1">
    <citation type="submission" date="2019-12" db="EMBL/GenBank/DDBJ databases">
        <title>Litoreibacter badius sp. nov., a novel bacteriochlorophyll a-containing bacterium in the genus Litoreibacter.</title>
        <authorList>
            <person name="Kanamuro M."/>
            <person name="Takabe Y."/>
            <person name="Mori K."/>
            <person name="Takaichi S."/>
            <person name="Hanada S."/>
        </authorList>
    </citation>
    <scope>NUCLEOTIDE SEQUENCE [LARGE SCALE GENOMIC DNA]</scope>
    <source>
        <strain evidence="5 6">K6</strain>
    </source>
</reference>
<dbReference type="PROSITE" id="PS51123">
    <property type="entry name" value="OMPA_2"/>
    <property type="match status" value="1"/>
</dbReference>
<dbReference type="PANTHER" id="PTHR30570:SF1">
    <property type="entry name" value="PHOSPHATE-BINDING PROTEIN PSTS"/>
    <property type="match status" value="1"/>
</dbReference>
<evidence type="ECO:0000256" key="1">
    <source>
        <dbReference type="ARBA" id="ARBA00022729"/>
    </source>
</evidence>
<dbReference type="Gene3D" id="3.30.1330.60">
    <property type="entry name" value="OmpA-like domain"/>
    <property type="match status" value="1"/>
</dbReference>
<dbReference type="Pfam" id="PF00691">
    <property type="entry name" value="OmpA"/>
    <property type="match status" value="1"/>
</dbReference>
<gene>
    <name evidence="5" type="ORF">KIN_15210</name>
</gene>
<dbReference type="SUPFAM" id="SSF103088">
    <property type="entry name" value="OmpA-like"/>
    <property type="match status" value="1"/>
</dbReference>
<dbReference type="InterPro" id="IPR036737">
    <property type="entry name" value="OmpA-like_sf"/>
</dbReference>
<comment type="caution">
    <text evidence="5">The sequence shown here is derived from an EMBL/GenBank/DDBJ whole genome shotgun (WGS) entry which is preliminary data.</text>
</comment>
<protein>
    <submittedName>
        <fullName evidence="5">OmpA family protein</fullName>
    </submittedName>
</protein>
<dbReference type="InterPro" id="IPR050811">
    <property type="entry name" value="Phosphate_ABC_transporter"/>
</dbReference>
<accession>A0A6N6JES7</accession>
<feature type="domain" description="OmpA-like" evidence="4">
    <location>
        <begin position="408"/>
        <end position="529"/>
    </location>
</feature>
<dbReference type="RefSeq" id="WP_159805635.1">
    <property type="nucleotide sequence ID" value="NZ_BLJE01000002.1"/>
</dbReference>
<dbReference type="GO" id="GO:0016020">
    <property type="term" value="C:membrane"/>
    <property type="evidence" value="ECO:0007669"/>
    <property type="project" value="UniProtKB-UniRule"/>
</dbReference>
<feature type="chain" id="PRO_5026849889" evidence="3">
    <location>
        <begin position="31"/>
        <end position="531"/>
    </location>
</feature>
<keyword evidence="2" id="KW-0472">Membrane</keyword>
<dbReference type="Proteomes" id="UP000436822">
    <property type="component" value="Unassembled WGS sequence"/>
</dbReference>
<evidence type="ECO:0000256" key="2">
    <source>
        <dbReference type="PROSITE-ProRule" id="PRU00473"/>
    </source>
</evidence>
<dbReference type="Pfam" id="PF12849">
    <property type="entry name" value="PBP_like_2"/>
    <property type="match status" value="1"/>
</dbReference>
<dbReference type="CDD" id="cd07185">
    <property type="entry name" value="OmpA_C-like"/>
    <property type="match status" value="1"/>
</dbReference>
<dbReference type="InterPro" id="IPR006665">
    <property type="entry name" value="OmpA-like"/>
</dbReference>
<evidence type="ECO:0000313" key="5">
    <source>
        <dbReference type="EMBL" id="GFE64447.1"/>
    </source>
</evidence>
<feature type="signal peptide" evidence="3">
    <location>
        <begin position="1"/>
        <end position="30"/>
    </location>
</feature>
<dbReference type="Gene3D" id="3.40.190.10">
    <property type="entry name" value="Periplasmic binding protein-like II"/>
    <property type="match status" value="2"/>
</dbReference>
<name>A0A6N6JES7_9RHOB</name>